<dbReference type="EMBL" id="FNUK01000027">
    <property type="protein sequence ID" value="SEG08129.1"/>
    <property type="molecule type" value="Genomic_DNA"/>
</dbReference>
<dbReference type="CDD" id="cd00077">
    <property type="entry name" value="HDc"/>
    <property type="match status" value="1"/>
</dbReference>
<dbReference type="AlphaFoldDB" id="A0A1H5X8R4"/>
<dbReference type="PANTHER" id="PTHR38659">
    <property type="entry name" value="METAL-DEPENDENT PHOSPHOHYDROLASE"/>
    <property type="match status" value="1"/>
</dbReference>
<dbReference type="NCBIfam" id="TIGR00277">
    <property type="entry name" value="HDIG"/>
    <property type="match status" value="1"/>
</dbReference>
<accession>A0A1H5X8R4</accession>
<feature type="domain" description="HD" evidence="1">
    <location>
        <begin position="20"/>
        <end position="94"/>
    </location>
</feature>
<evidence type="ECO:0000259" key="1">
    <source>
        <dbReference type="Pfam" id="PF01966"/>
    </source>
</evidence>
<dbReference type="PANTHER" id="PTHR38659:SF1">
    <property type="entry name" value="METAL DEPENDENT PHOSPHOHYDROLASE"/>
    <property type="match status" value="1"/>
</dbReference>
<name>A0A1H5X8R4_9CLOT</name>
<dbReference type="Gene3D" id="1.10.3210.10">
    <property type="entry name" value="Hypothetical protein af1432"/>
    <property type="match status" value="1"/>
</dbReference>
<dbReference type="InterPro" id="IPR006674">
    <property type="entry name" value="HD_domain"/>
</dbReference>
<organism evidence="2 3">
    <name type="scientific">Caloramator fervidus</name>
    <dbReference type="NCBI Taxonomy" id="29344"/>
    <lineage>
        <taxon>Bacteria</taxon>
        <taxon>Bacillati</taxon>
        <taxon>Bacillota</taxon>
        <taxon>Clostridia</taxon>
        <taxon>Eubacteriales</taxon>
        <taxon>Clostridiaceae</taxon>
        <taxon>Caloramator</taxon>
    </lineage>
</organism>
<keyword evidence="3" id="KW-1185">Reference proteome</keyword>
<dbReference type="InterPro" id="IPR003607">
    <property type="entry name" value="HD/PDEase_dom"/>
</dbReference>
<sequence length="183" mass="20440">MNRDLALSHVKERVKNENLLKHMFAVEAVMRALAKRLNQDEEKWAICGLVHDIDYEETADLPEKHSIVGAEVLQSLGYPEDVVYAVKAHNEIHGFPRLSLLDKALWAADPVTGLIIASALVLPDKKLESLTVESVLKKMKKKDFAKGANREQIKSIEDIGISLEEFISISLEAMKNIAKDLGL</sequence>
<evidence type="ECO:0000313" key="2">
    <source>
        <dbReference type="EMBL" id="SEG08129.1"/>
    </source>
</evidence>
<dbReference type="SUPFAM" id="SSF109604">
    <property type="entry name" value="HD-domain/PDEase-like"/>
    <property type="match status" value="1"/>
</dbReference>
<dbReference type="RefSeq" id="WP_103896611.1">
    <property type="nucleotide sequence ID" value="NZ_FNUK01000027.1"/>
</dbReference>
<reference evidence="3" key="1">
    <citation type="submission" date="2016-10" db="EMBL/GenBank/DDBJ databases">
        <authorList>
            <person name="Varghese N."/>
            <person name="Submissions S."/>
        </authorList>
    </citation>
    <scope>NUCLEOTIDE SEQUENCE [LARGE SCALE GENOMIC DNA]</scope>
    <source>
        <strain evidence="3">DSM 5463</strain>
    </source>
</reference>
<dbReference type="Proteomes" id="UP000242850">
    <property type="component" value="Unassembled WGS sequence"/>
</dbReference>
<gene>
    <name evidence="2" type="ORF">SAMN05660865_01693</name>
</gene>
<proteinExistence type="predicted"/>
<dbReference type="Pfam" id="PF01966">
    <property type="entry name" value="HD"/>
    <property type="match status" value="1"/>
</dbReference>
<dbReference type="OrthoDB" id="9801160at2"/>
<dbReference type="InterPro" id="IPR006675">
    <property type="entry name" value="HDIG_dom"/>
</dbReference>
<evidence type="ECO:0000313" key="3">
    <source>
        <dbReference type="Proteomes" id="UP000242850"/>
    </source>
</evidence>
<protein>
    <submittedName>
        <fullName evidence="2">HDIG domain-containing protein</fullName>
    </submittedName>
</protein>